<evidence type="ECO:0000259" key="18">
    <source>
        <dbReference type="PROSITE" id="PS50011"/>
    </source>
</evidence>
<dbReference type="SMART" id="SM00220">
    <property type="entry name" value="S_TKc"/>
    <property type="match status" value="1"/>
</dbReference>
<proteinExistence type="inferred from homology"/>
<accession>A0AAW1PHE1</accession>
<feature type="domain" description="Protein kinase" evidence="18">
    <location>
        <begin position="16"/>
        <end position="305"/>
    </location>
</feature>
<dbReference type="InterPro" id="IPR023302">
    <property type="entry name" value="Pept_S9A_N"/>
</dbReference>
<keyword evidence="13 16" id="KW-0067">ATP-binding</keyword>
<evidence type="ECO:0000256" key="17">
    <source>
        <dbReference type="RuleBase" id="RU361165"/>
    </source>
</evidence>
<evidence type="ECO:0000256" key="14">
    <source>
        <dbReference type="ARBA" id="ARBA00047592"/>
    </source>
</evidence>
<dbReference type="Pfam" id="PF00326">
    <property type="entry name" value="Peptidase_S9"/>
    <property type="match status" value="1"/>
</dbReference>
<dbReference type="CDD" id="cd02440">
    <property type="entry name" value="AdoMet_MTases"/>
    <property type="match status" value="1"/>
</dbReference>
<keyword evidence="7 17" id="KW-0808">Transferase</keyword>
<organism evidence="19 20">
    <name type="scientific">Symbiochloris irregularis</name>
    <dbReference type="NCBI Taxonomy" id="706552"/>
    <lineage>
        <taxon>Eukaryota</taxon>
        <taxon>Viridiplantae</taxon>
        <taxon>Chlorophyta</taxon>
        <taxon>core chlorophytes</taxon>
        <taxon>Trebouxiophyceae</taxon>
        <taxon>Trebouxiales</taxon>
        <taxon>Trebouxiaceae</taxon>
        <taxon>Symbiochloris</taxon>
    </lineage>
</organism>
<evidence type="ECO:0000256" key="11">
    <source>
        <dbReference type="ARBA" id="ARBA00022801"/>
    </source>
</evidence>
<name>A0AAW1PHE1_9CHLO</name>
<dbReference type="PROSITE" id="PS01351">
    <property type="entry name" value="MAPK"/>
    <property type="match status" value="1"/>
</dbReference>
<dbReference type="InterPro" id="IPR002470">
    <property type="entry name" value="Peptidase_S9A"/>
</dbReference>
<dbReference type="GO" id="GO:0004252">
    <property type="term" value="F:serine-type endopeptidase activity"/>
    <property type="evidence" value="ECO:0007669"/>
    <property type="project" value="InterPro"/>
</dbReference>
<keyword evidence="17" id="KW-0460">Magnesium</keyword>
<evidence type="ECO:0000256" key="4">
    <source>
        <dbReference type="ARBA" id="ARBA00022527"/>
    </source>
</evidence>
<keyword evidence="11" id="KW-0378">Hydrolase</keyword>
<evidence type="ECO:0000256" key="15">
    <source>
        <dbReference type="ARBA" id="ARBA00048312"/>
    </source>
</evidence>
<dbReference type="FunFam" id="3.30.200.20:FF:000166">
    <property type="entry name" value="Mitogen-activated protein kinase"/>
    <property type="match status" value="1"/>
</dbReference>
<evidence type="ECO:0000256" key="2">
    <source>
        <dbReference type="ARBA" id="ARBA00008832"/>
    </source>
</evidence>
<dbReference type="InterPro" id="IPR000719">
    <property type="entry name" value="Prot_kinase_dom"/>
</dbReference>
<comment type="similarity">
    <text evidence="2">Belongs to the protein kinase superfamily. CMGC Ser/Thr protein kinase family. MAP kinase subfamily.</text>
</comment>
<evidence type="ECO:0000256" key="13">
    <source>
        <dbReference type="ARBA" id="ARBA00022840"/>
    </source>
</evidence>
<evidence type="ECO:0000256" key="5">
    <source>
        <dbReference type="ARBA" id="ARBA00022603"/>
    </source>
</evidence>
<dbReference type="InterPro" id="IPR011009">
    <property type="entry name" value="Kinase-like_dom_sf"/>
</dbReference>
<protein>
    <recommendedName>
        <fullName evidence="3 17">Mitogen-activated protein kinase</fullName>
        <ecNumber evidence="3 17">2.7.11.24</ecNumber>
    </recommendedName>
</protein>
<evidence type="ECO:0000256" key="16">
    <source>
        <dbReference type="PROSITE-ProRule" id="PRU10141"/>
    </source>
</evidence>
<dbReference type="SUPFAM" id="SSF50993">
    <property type="entry name" value="Peptidase/esterase 'gauge' domain"/>
    <property type="match status" value="1"/>
</dbReference>
<evidence type="ECO:0000256" key="9">
    <source>
        <dbReference type="ARBA" id="ARBA00022741"/>
    </source>
</evidence>
<keyword evidence="20" id="KW-1185">Reference proteome</keyword>
<dbReference type="Pfam" id="PF02897">
    <property type="entry name" value="Peptidase_S9_N"/>
    <property type="match status" value="1"/>
</dbReference>
<evidence type="ECO:0000256" key="6">
    <source>
        <dbReference type="ARBA" id="ARBA00022670"/>
    </source>
</evidence>
<dbReference type="PROSITE" id="PS50011">
    <property type="entry name" value="PROTEIN_KINASE_DOM"/>
    <property type="match status" value="1"/>
</dbReference>
<dbReference type="Pfam" id="PF00069">
    <property type="entry name" value="Pkinase"/>
    <property type="match status" value="1"/>
</dbReference>
<dbReference type="PANTHER" id="PTHR24055">
    <property type="entry name" value="MITOGEN-ACTIVATED PROTEIN KINASE"/>
    <property type="match status" value="1"/>
</dbReference>
<dbReference type="InterPro" id="IPR001375">
    <property type="entry name" value="Peptidase_S9_cat"/>
</dbReference>
<keyword evidence="8" id="KW-0949">S-adenosyl-L-methionine</keyword>
<dbReference type="GO" id="GO:0004707">
    <property type="term" value="F:MAP kinase activity"/>
    <property type="evidence" value="ECO:0007669"/>
    <property type="project" value="UniProtKB-EC"/>
</dbReference>
<gene>
    <name evidence="19" type="ORF">WJX73_000586</name>
</gene>
<dbReference type="EC" id="2.7.11.24" evidence="3 17"/>
<dbReference type="PROSITE" id="PS00108">
    <property type="entry name" value="PROTEIN_KINASE_ST"/>
    <property type="match status" value="1"/>
</dbReference>
<comment type="caution">
    <text evidence="19">The sequence shown here is derived from an EMBL/GenBank/DDBJ whole genome shotgun (WGS) entry which is preliminary data.</text>
</comment>
<evidence type="ECO:0000256" key="8">
    <source>
        <dbReference type="ARBA" id="ARBA00022691"/>
    </source>
</evidence>
<dbReference type="SUPFAM" id="SSF53474">
    <property type="entry name" value="alpha/beta-Hydrolases"/>
    <property type="match status" value="1"/>
</dbReference>
<evidence type="ECO:0000256" key="7">
    <source>
        <dbReference type="ARBA" id="ARBA00022679"/>
    </source>
</evidence>
<comment type="similarity">
    <text evidence="17">Belongs to the protein kinase superfamily. Ser/Thr protein kinase family. MAP kinase subfamily.</text>
</comment>
<evidence type="ECO:0000313" key="20">
    <source>
        <dbReference type="Proteomes" id="UP001465755"/>
    </source>
</evidence>
<comment type="catalytic activity">
    <reaction evidence="15">
        <text>L-seryl-[protein] + ATP = O-phospho-L-seryl-[protein] + ADP + H(+)</text>
        <dbReference type="Rhea" id="RHEA:17989"/>
        <dbReference type="Rhea" id="RHEA-COMP:9863"/>
        <dbReference type="Rhea" id="RHEA-COMP:11604"/>
        <dbReference type="ChEBI" id="CHEBI:15378"/>
        <dbReference type="ChEBI" id="CHEBI:29999"/>
        <dbReference type="ChEBI" id="CHEBI:30616"/>
        <dbReference type="ChEBI" id="CHEBI:83421"/>
        <dbReference type="ChEBI" id="CHEBI:456216"/>
        <dbReference type="EC" id="2.7.11.24"/>
    </reaction>
</comment>
<comment type="similarity">
    <text evidence="1">Belongs to the peptidase S9A family.</text>
</comment>
<dbReference type="Gene3D" id="3.40.50.150">
    <property type="entry name" value="Vaccinia Virus protein VP39"/>
    <property type="match status" value="1"/>
</dbReference>
<dbReference type="GO" id="GO:0005524">
    <property type="term" value="F:ATP binding"/>
    <property type="evidence" value="ECO:0007669"/>
    <property type="project" value="UniProtKB-UniRule"/>
</dbReference>
<dbReference type="GO" id="GO:0006508">
    <property type="term" value="P:proteolysis"/>
    <property type="evidence" value="ECO:0007669"/>
    <property type="project" value="UniProtKB-KW"/>
</dbReference>
<dbReference type="GO" id="GO:0032259">
    <property type="term" value="P:methylation"/>
    <property type="evidence" value="ECO:0007669"/>
    <property type="project" value="UniProtKB-KW"/>
</dbReference>
<dbReference type="AlphaFoldDB" id="A0AAW1PHE1"/>
<dbReference type="InterPro" id="IPR007848">
    <property type="entry name" value="Small_mtfrase_dom"/>
</dbReference>
<comment type="activity regulation">
    <text evidence="17">Activated by threonine and tyrosine phosphorylation.</text>
</comment>
<evidence type="ECO:0000256" key="10">
    <source>
        <dbReference type="ARBA" id="ARBA00022777"/>
    </source>
</evidence>
<dbReference type="Pfam" id="PF05175">
    <property type="entry name" value="MTS"/>
    <property type="match status" value="1"/>
</dbReference>
<dbReference type="PROSITE" id="PS00092">
    <property type="entry name" value="N6_MTASE"/>
    <property type="match status" value="1"/>
</dbReference>
<dbReference type="EMBL" id="JALJOQ010000021">
    <property type="protein sequence ID" value="KAK9809283.1"/>
    <property type="molecule type" value="Genomic_DNA"/>
</dbReference>
<dbReference type="FunFam" id="1.10.510.10:FF:000238">
    <property type="entry name" value="Mitogen-activated protein kinase"/>
    <property type="match status" value="1"/>
</dbReference>
<dbReference type="InterPro" id="IPR050117">
    <property type="entry name" value="MAPK"/>
</dbReference>
<dbReference type="PROSITE" id="PS00107">
    <property type="entry name" value="PROTEIN_KINASE_ATP"/>
    <property type="match status" value="1"/>
</dbReference>
<keyword evidence="9 16" id="KW-0547">Nucleotide-binding</keyword>
<comment type="catalytic activity">
    <reaction evidence="14 17">
        <text>L-threonyl-[protein] + ATP = O-phospho-L-threonyl-[protein] + ADP + H(+)</text>
        <dbReference type="Rhea" id="RHEA:46608"/>
        <dbReference type="Rhea" id="RHEA-COMP:11060"/>
        <dbReference type="Rhea" id="RHEA-COMP:11605"/>
        <dbReference type="ChEBI" id="CHEBI:15378"/>
        <dbReference type="ChEBI" id="CHEBI:30013"/>
        <dbReference type="ChEBI" id="CHEBI:30616"/>
        <dbReference type="ChEBI" id="CHEBI:61977"/>
        <dbReference type="ChEBI" id="CHEBI:456216"/>
        <dbReference type="EC" id="2.7.11.24"/>
    </reaction>
</comment>
<keyword evidence="12" id="KW-0720">Serine protease</keyword>
<dbReference type="Gene3D" id="3.30.200.20">
    <property type="entry name" value="Phosphorylase Kinase, domain 1"/>
    <property type="match status" value="1"/>
</dbReference>
<dbReference type="GO" id="GO:0008757">
    <property type="term" value="F:S-adenosylmethionine-dependent methyltransferase activity"/>
    <property type="evidence" value="ECO:0007669"/>
    <property type="project" value="UniProtKB-ARBA"/>
</dbReference>
<dbReference type="InterPro" id="IPR003527">
    <property type="entry name" value="MAP_kinase_CS"/>
</dbReference>
<dbReference type="InterPro" id="IPR008271">
    <property type="entry name" value="Ser/Thr_kinase_AS"/>
</dbReference>
<dbReference type="InterPro" id="IPR002052">
    <property type="entry name" value="DNA_methylase_N6_adenine_CS"/>
</dbReference>
<dbReference type="SUPFAM" id="SSF56112">
    <property type="entry name" value="Protein kinase-like (PK-like)"/>
    <property type="match status" value="1"/>
</dbReference>
<dbReference type="Gene3D" id="3.40.50.1820">
    <property type="entry name" value="alpha/beta hydrolase"/>
    <property type="match status" value="1"/>
</dbReference>
<feature type="binding site" evidence="16">
    <location>
        <position position="45"/>
    </location>
    <ligand>
        <name>ATP</name>
        <dbReference type="ChEBI" id="CHEBI:30616"/>
    </ligand>
</feature>
<dbReference type="GO" id="GO:0008276">
    <property type="term" value="F:protein methyltransferase activity"/>
    <property type="evidence" value="ECO:0007669"/>
    <property type="project" value="InterPro"/>
</dbReference>
<dbReference type="CDD" id="cd07852">
    <property type="entry name" value="STKc_MAPK15-like"/>
    <property type="match status" value="1"/>
</dbReference>
<dbReference type="NCBIfam" id="TIGR00536">
    <property type="entry name" value="hemK_fam"/>
    <property type="match status" value="1"/>
</dbReference>
<reference evidence="19 20" key="1">
    <citation type="journal article" date="2024" name="Nat. Commun.">
        <title>Phylogenomics reveals the evolutionary origins of lichenization in chlorophyte algae.</title>
        <authorList>
            <person name="Puginier C."/>
            <person name="Libourel C."/>
            <person name="Otte J."/>
            <person name="Skaloud P."/>
            <person name="Haon M."/>
            <person name="Grisel S."/>
            <person name="Petersen M."/>
            <person name="Berrin J.G."/>
            <person name="Delaux P.M."/>
            <person name="Dal Grande F."/>
            <person name="Keller J."/>
        </authorList>
    </citation>
    <scope>NUCLEOTIDE SEQUENCE [LARGE SCALE GENOMIC DNA]</scope>
    <source>
        <strain evidence="19 20">SAG 2036</strain>
    </source>
</reference>
<keyword evidence="6" id="KW-0645">Protease</keyword>
<evidence type="ECO:0000256" key="1">
    <source>
        <dbReference type="ARBA" id="ARBA00005228"/>
    </source>
</evidence>
<dbReference type="PRINTS" id="PR00862">
    <property type="entry name" value="PROLIGOPTASE"/>
</dbReference>
<sequence>MPQDSEEVDKAILRKYEVQTKLGKGAYGIVWKAVDKKTKEVVALKKIFDAFQNETDAQRTFREVMFLQELTTHDNIIRLLNVLKAENDRDLYLTFDFMETDLHAVIRANILEDVHKQYIMYQLFRALKYLHSADLIHRDIKPSNLLLNSECNVKLADFGLARSVSQLQNEQGATVYLTDYVATRWYRAPEILLGSTKYTFGVDMWSSGCILGELLGGRPMFPGSSTLNQLERIIQITGRPSTEDVECVQSQFASTMLDNLACNAVDVADWFPDASPEAHDLMRRLLCFNPNKRLTADEALRHPYVAQFHNAGEEPAASRPIQIPIDDNTKFSITEYREKLYQEILRRKKDLRRRLRDRDGTAPRPRLHSEFQTHTLQGHTWRDEFSWLHSDVLSLQEHLDKEAAYFKESTKPTYRLCRRFTDELLSFCPEQTVSHPEQLGKYTYFTRQTAAHPQEQLCQIRPDGSTVAVVDMHSLTAQFGGHACLHQVKTSPHHDKVSCLVESNPGSEDLWLHVSQIASGHVWAVIPNVQSAEWAADGATVIYLQSPQPDQPQQVMCHQLGRVEADTSIFTFEHMDHSHEISKTKDGHLLLLNSNSKTESEVYMAGVQVPITVTHAAGLQGPRPTLLLVYGAYGIHLPATWELQHLPLLARGWVIAHAHVRGGGELGRAWYAAGARDNKANGVADLETCLDYLEACGLAAPSQTIVHAFSAGGIVAGALLNRCPQALGGVIMRAPFLDVLSEMANSTSHLSRIEHKEWEFAAGRERARCLIKEQGPEFEDPETGPVVEELLRELDWLLDDCCADSGWRRKLQGSGSLKLRTSLLTLEQLWHKRLVDRWPLQYLTNSAEWREFRLAVGRGVLIPRLETALLIDFAQQAIAARPHLAGGPWLDLGTGSGALAIGLASSLPAACKVVAVDASDTACAWASYNVQRLGFSAQIQVLQGSWFHPVKHLQGQMQGILSNPPYVLPSDLPNLQREVRDHEPWAALDGGGVKGLDCLQAICQDAATMLAPSGFLALETGGEAQSFALQQLLSDVPGGSGGGGKAFVDVQIKKDIFGIPRFLQAYRSPA</sequence>
<dbReference type="GO" id="GO:0003676">
    <property type="term" value="F:nucleic acid binding"/>
    <property type="evidence" value="ECO:0007669"/>
    <property type="project" value="InterPro"/>
</dbReference>
<dbReference type="Gene3D" id="1.10.510.10">
    <property type="entry name" value="Transferase(Phosphotransferase) domain 1"/>
    <property type="match status" value="1"/>
</dbReference>
<keyword evidence="5" id="KW-0489">Methyltransferase</keyword>
<dbReference type="SUPFAM" id="SSF53335">
    <property type="entry name" value="S-adenosyl-L-methionine-dependent methyltransferases"/>
    <property type="match status" value="1"/>
</dbReference>
<dbReference type="InterPro" id="IPR004556">
    <property type="entry name" value="HemK-like"/>
</dbReference>
<dbReference type="InterPro" id="IPR029063">
    <property type="entry name" value="SAM-dependent_MTases_sf"/>
</dbReference>
<evidence type="ECO:0000256" key="12">
    <source>
        <dbReference type="ARBA" id="ARBA00022825"/>
    </source>
</evidence>
<keyword evidence="4 17" id="KW-0723">Serine/threonine-protein kinase</keyword>
<evidence type="ECO:0000313" key="19">
    <source>
        <dbReference type="EMBL" id="KAK9809283.1"/>
    </source>
</evidence>
<dbReference type="Proteomes" id="UP001465755">
    <property type="component" value="Unassembled WGS sequence"/>
</dbReference>
<comment type="cofactor">
    <cofactor evidence="17">
        <name>Mg(2+)</name>
        <dbReference type="ChEBI" id="CHEBI:18420"/>
    </cofactor>
</comment>
<dbReference type="InterPro" id="IPR017441">
    <property type="entry name" value="Protein_kinase_ATP_BS"/>
</dbReference>
<dbReference type="InterPro" id="IPR029058">
    <property type="entry name" value="AB_hydrolase_fold"/>
</dbReference>
<evidence type="ECO:0000256" key="3">
    <source>
        <dbReference type="ARBA" id="ARBA00012411"/>
    </source>
</evidence>
<keyword evidence="10 17" id="KW-0418">Kinase</keyword>